<reference evidence="2 3" key="1">
    <citation type="journal article" date="2012" name="Science">
        <title>Ecological populations of bacteria act as socially cohesive units of antibiotic production and resistance.</title>
        <authorList>
            <person name="Cordero O.X."/>
            <person name="Wildschutte H."/>
            <person name="Kirkup B."/>
            <person name="Proehl S."/>
            <person name="Ngo L."/>
            <person name="Hussain F."/>
            <person name="Le Roux F."/>
            <person name="Mincer T."/>
            <person name="Polz M.F."/>
        </authorList>
    </citation>
    <scope>NUCLEOTIDE SEQUENCE [LARGE SCALE GENOMIC DNA]</scope>
    <source>
        <strain evidence="2 3">ZF-129</strain>
    </source>
</reference>
<evidence type="ECO:0000256" key="1">
    <source>
        <dbReference type="SAM" id="Phobius"/>
    </source>
</evidence>
<keyword evidence="1" id="KW-0812">Transmembrane</keyword>
<evidence type="ECO:0000313" key="2">
    <source>
        <dbReference type="EMBL" id="OEE37310.1"/>
    </source>
</evidence>
<sequence>MVLYLILILRDFFVETTLISMLKLRYKYISGDEVFNVSARHEQDFLTILMTEQNRFKAKLFVCHQEPKNDESTVSVELNGSLLFNNASDLIGIQIDGLVLRDLNKEKSWEFVDHQHIRTLVSSTLHYLYQQHFESGLVAQKCTVNYKQQSPSDDFFSHQRPVWEELGFVSSEVVDNIFTVHGMLGFGRCGNFPTIPYEHFVYGCALDFQYSMQSDVELFKNKIVSLPIIKLRLKYIHAEKQASVSQLRENKIKLYFTVVLVMSLAVVSGLSMASVIYSLFFGYIYHNYVTPMIPRFGSTKKHINEAENLKKNYAVNMNEVIPEIAEAELAGNGLIMRLLYKYEMLDCQSNPLAYLANQYFLSETELRDSFDLADSYIESSCSLAEKLGMVDIDKIISENITPTAKLVEQ</sequence>
<keyword evidence="1" id="KW-0472">Membrane</keyword>
<organism evidence="2 3">
    <name type="scientific">Vibrio genomosp. F10 str. ZF-129</name>
    <dbReference type="NCBI Taxonomy" id="1187848"/>
    <lineage>
        <taxon>Bacteria</taxon>
        <taxon>Pseudomonadati</taxon>
        <taxon>Pseudomonadota</taxon>
        <taxon>Gammaproteobacteria</taxon>
        <taxon>Vibrionales</taxon>
        <taxon>Vibrionaceae</taxon>
        <taxon>Vibrio</taxon>
    </lineage>
</organism>
<name>A0A1E5BIT5_9VIBR</name>
<dbReference type="AlphaFoldDB" id="A0A1E5BIT5"/>
<keyword evidence="1" id="KW-1133">Transmembrane helix</keyword>
<proteinExistence type="predicted"/>
<dbReference type="EMBL" id="AJYQ02000020">
    <property type="protein sequence ID" value="OEE37310.1"/>
    <property type="molecule type" value="Genomic_DNA"/>
</dbReference>
<feature type="transmembrane region" description="Helical" evidence="1">
    <location>
        <begin position="254"/>
        <end position="285"/>
    </location>
</feature>
<accession>A0A1E5BIT5</accession>
<gene>
    <name evidence="2" type="ORF">A1QO_04180</name>
</gene>
<dbReference type="Proteomes" id="UP000094741">
    <property type="component" value="Unassembled WGS sequence"/>
</dbReference>
<comment type="caution">
    <text evidence="2">The sequence shown here is derived from an EMBL/GenBank/DDBJ whole genome shotgun (WGS) entry which is preliminary data.</text>
</comment>
<protein>
    <submittedName>
        <fullName evidence="2">Uncharacterized protein</fullName>
    </submittedName>
</protein>
<evidence type="ECO:0000313" key="3">
    <source>
        <dbReference type="Proteomes" id="UP000094741"/>
    </source>
</evidence>